<comment type="catalytic activity">
    <reaction evidence="5">
        <text>[protein]-C-terminal S-[(2E,6E)-farnesyl]-L-cysteine + S-adenosyl-L-methionine = [protein]-C-terminal S-[(2E,6E)-farnesyl]-L-cysteine methyl ester + S-adenosyl-L-homocysteine</text>
        <dbReference type="Rhea" id="RHEA:21672"/>
        <dbReference type="Rhea" id="RHEA-COMP:12125"/>
        <dbReference type="Rhea" id="RHEA-COMP:12126"/>
        <dbReference type="ChEBI" id="CHEBI:57856"/>
        <dbReference type="ChEBI" id="CHEBI:59789"/>
        <dbReference type="ChEBI" id="CHEBI:90510"/>
        <dbReference type="ChEBI" id="CHEBI:90511"/>
        <dbReference type="EC" id="2.1.1.100"/>
    </reaction>
</comment>
<keyword evidence="5" id="KW-0489">Methyltransferase</keyword>
<proteinExistence type="inferred from homology"/>
<dbReference type="EMBL" id="KZ301991">
    <property type="protein sequence ID" value="PFH51162.1"/>
    <property type="molecule type" value="Genomic_DNA"/>
</dbReference>
<evidence type="ECO:0000256" key="3">
    <source>
        <dbReference type="ARBA" id="ARBA00022989"/>
    </source>
</evidence>
<dbReference type="Proteomes" id="UP000242287">
    <property type="component" value="Unassembled WGS sequence"/>
</dbReference>
<feature type="transmembrane region" description="Helical" evidence="5">
    <location>
        <begin position="27"/>
        <end position="44"/>
    </location>
</feature>
<keyword evidence="4 5" id="KW-0472">Membrane</keyword>
<keyword evidence="5" id="KW-0256">Endoplasmic reticulum</keyword>
<dbReference type="Gene3D" id="1.20.120.1630">
    <property type="match status" value="1"/>
</dbReference>
<dbReference type="AlphaFoldDB" id="A0A2A9NU07"/>
<keyword evidence="5" id="KW-0808">Transferase</keyword>
<evidence type="ECO:0000256" key="4">
    <source>
        <dbReference type="ARBA" id="ARBA00023136"/>
    </source>
</evidence>
<dbReference type="PANTHER" id="PTHR12714">
    <property type="entry name" value="PROTEIN-S ISOPRENYLCYSTEINE O-METHYLTRANSFERASE"/>
    <property type="match status" value="1"/>
</dbReference>
<dbReference type="GO" id="GO:0005789">
    <property type="term" value="C:endoplasmic reticulum membrane"/>
    <property type="evidence" value="ECO:0007669"/>
    <property type="project" value="UniProtKB-SubCell"/>
</dbReference>
<feature type="transmembrane region" description="Helical" evidence="5">
    <location>
        <begin position="56"/>
        <end position="75"/>
    </location>
</feature>
<dbReference type="GO" id="GO:0032259">
    <property type="term" value="P:methylation"/>
    <property type="evidence" value="ECO:0007669"/>
    <property type="project" value="UniProtKB-KW"/>
</dbReference>
<dbReference type="Pfam" id="PF04140">
    <property type="entry name" value="ICMT"/>
    <property type="match status" value="1"/>
</dbReference>
<dbReference type="GO" id="GO:0004671">
    <property type="term" value="F:protein C-terminal S-isoprenylcysteine carboxyl O-methyltransferase activity"/>
    <property type="evidence" value="ECO:0007669"/>
    <property type="project" value="UniProtKB-EC"/>
</dbReference>
<accession>A0A2A9NU07</accession>
<comment type="subcellular location">
    <subcellularLocation>
        <location evidence="5">Endoplasmic reticulum membrane</location>
        <topology evidence="5">Multi-pass membrane protein</topology>
    </subcellularLocation>
    <subcellularLocation>
        <location evidence="1">Membrane</location>
        <topology evidence="1">Multi-pass membrane protein</topology>
    </subcellularLocation>
</comment>
<keyword evidence="5" id="KW-0949">S-adenosyl-L-methionine</keyword>
<dbReference type="PANTHER" id="PTHR12714:SF9">
    <property type="entry name" value="PROTEIN-S-ISOPRENYLCYSTEINE O-METHYLTRANSFERASE"/>
    <property type="match status" value="1"/>
</dbReference>
<protein>
    <recommendedName>
        <fullName evidence="5">Protein-S-isoprenylcysteine O-methyltransferase</fullName>
        <ecNumber evidence="5">2.1.1.100</ecNumber>
    </recommendedName>
</protein>
<keyword evidence="3 5" id="KW-1133">Transmembrane helix</keyword>
<reference evidence="6 7" key="1">
    <citation type="submission" date="2014-02" db="EMBL/GenBank/DDBJ databases">
        <title>Transposable element dynamics among asymbiotic and ectomycorrhizal Amanita fungi.</title>
        <authorList>
            <consortium name="DOE Joint Genome Institute"/>
            <person name="Hess J."/>
            <person name="Skrede I."/>
            <person name="Wolfe B."/>
            <person name="LaButti K."/>
            <person name="Ohm R.A."/>
            <person name="Grigoriev I.V."/>
            <person name="Pringle A."/>
        </authorList>
    </citation>
    <scope>NUCLEOTIDE SEQUENCE [LARGE SCALE GENOMIC DNA]</scope>
    <source>
        <strain evidence="6 7">SKay4041</strain>
    </source>
</reference>
<evidence type="ECO:0000313" key="6">
    <source>
        <dbReference type="EMBL" id="PFH51162.1"/>
    </source>
</evidence>
<sequence length="110" mass="12530">MFTIEVCLRKDHKLITHGPYSVVRHPSYSGGLIAIVGALIWFWGPGSFLRETDTTATRILGFVVTTTVIWPCFLIPNRVKSEDEALQKAFGAEWESWAQRVPYRLFPGIY</sequence>
<evidence type="ECO:0000256" key="1">
    <source>
        <dbReference type="ARBA" id="ARBA00004141"/>
    </source>
</evidence>
<dbReference type="OrthoDB" id="422086at2759"/>
<evidence type="ECO:0000256" key="5">
    <source>
        <dbReference type="RuleBase" id="RU362022"/>
    </source>
</evidence>
<comment type="caution">
    <text evidence="5">Lacks conserved residue(s) required for the propagation of feature annotation.</text>
</comment>
<keyword evidence="2 5" id="KW-0812">Transmembrane</keyword>
<comment type="similarity">
    <text evidence="5">Belongs to the class VI-like SAM-binding methyltransferase superfamily. Isoprenylcysteine carboxyl methyltransferase family.</text>
</comment>
<gene>
    <name evidence="6" type="ORF">AMATHDRAFT_143188</name>
</gene>
<evidence type="ECO:0000313" key="7">
    <source>
        <dbReference type="Proteomes" id="UP000242287"/>
    </source>
</evidence>
<dbReference type="InterPro" id="IPR007269">
    <property type="entry name" value="ICMT_MeTrfase"/>
</dbReference>
<keyword evidence="7" id="KW-1185">Reference proteome</keyword>
<evidence type="ECO:0000256" key="2">
    <source>
        <dbReference type="ARBA" id="ARBA00022692"/>
    </source>
</evidence>
<name>A0A2A9NU07_9AGAR</name>
<dbReference type="EC" id="2.1.1.100" evidence="5"/>
<organism evidence="6 7">
    <name type="scientific">Amanita thiersii Skay4041</name>
    <dbReference type="NCBI Taxonomy" id="703135"/>
    <lineage>
        <taxon>Eukaryota</taxon>
        <taxon>Fungi</taxon>
        <taxon>Dikarya</taxon>
        <taxon>Basidiomycota</taxon>
        <taxon>Agaricomycotina</taxon>
        <taxon>Agaricomycetes</taxon>
        <taxon>Agaricomycetidae</taxon>
        <taxon>Agaricales</taxon>
        <taxon>Pluteineae</taxon>
        <taxon>Amanitaceae</taxon>
        <taxon>Amanita</taxon>
    </lineage>
</organism>